<name>A0A067CKT1_SAPPC</name>
<dbReference type="RefSeq" id="XP_012198261.1">
    <property type="nucleotide sequence ID" value="XM_012342871.1"/>
</dbReference>
<evidence type="ECO:0000313" key="2">
    <source>
        <dbReference type="EMBL" id="KDO31133.1"/>
    </source>
</evidence>
<dbReference type="EMBL" id="KK583199">
    <property type="protein sequence ID" value="KDO31133.1"/>
    <property type="molecule type" value="Genomic_DNA"/>
</dbReference>
<dbReference type="VEuPathDB" id="FungiDB:SPRG_04271"/>
<protein>
    <submittedName>
        <fullName evidence="2">Uncharacterized protein</fullName>
    </submittedName>
</protein>
<gene>
    <name evidence="2" type="ORF">SPRG_04271</name>
</gene>
<sequence length="471" mass="52589">MAPTTTTLGRSVSVSEEYEIDQNLLARYERLNMELEQMARLQRSRQRNHSWDNLESTKAGGTSSRGVFSARVPSNYGSSRGFNASLRGPSASATTPTGTTRGTLFSSQRSTGLFPSTRGGKIDIPAPYEEEWVALSKELEKARKDCIEKRATQAELLAKMEKIENSALRRFFGFNKEKRMEKLRLKLCKQLSDAEAADNTLHKLERRSMSLTELQIQSLKPRSTPGGQLPSTSMSLLPVPMDDLDIELMERQELLEQEKRDILNNVFNAFVVPDVHRLKAHIAVAASEVKAGDAIQKQLEDIYKQYRQAFGLLRAALATIVGNEYSHTMKEFILGPYPLAIEAGRLVEAAALQIQPESKRKYPDFAPLLATLQLPKFPTTLKDLARPGALLTTPDTLNDGGETDRRLKRAENVIVKTQQIVARNLELLEQWRSVLEKDRTLADKTCAALEAQLEKKMATLVHSMTTSSSAA</sequence>
<dbReference type="OrthoDB" id="165682at2759"/>
<dbReference type="Proteomes" id="UP000030745">
    <property type="component" value="Unassembled WGS sequence"/>
</dbReference>
<evidence type="ECO:0000313" key="3">
    <source>
        <dbReference type="Proteomes" id="UP000030745"/>
    </source>
</evidence>
<evidence type="ECO:0000256" key="1">
    <source>
        <dbReference type="SAM" id="MobiDB-lite"/>
    </source>
</evidence>
<accession>A0A067CKT1</accession>
<dbReference type="GeneID" id="24126731"/>
<proteinExistence type="predicted"/>
<organism evidence="2 3">
    <name type="scientific">Saprolegnia parasitica (strain CBS 223.65)</name>
    <dbReference type="NCBI Taxonomy" id="695850"/>
    <lineage>
        <taxon>Eukaryota</taxon>
        <taxon>Sar</taxon>
        <taxon>Stramenopiles</taxon>
        <taxon>Oomycota</taxon>
        <taxon>Saprolegniomycetes</taxon>
        <taxon>Saprolegniales</taxon>
        <taxon>Saprolegniaceae</taxon>
        <taxon>Saprolegnia</taxon>
    </lineage>
</organism>
<dbReference type="OMA" id="LAVEACH"/>
<keyword evidence="3" id="KW-1185">Reference proteome</keyword>
<feature type="compositionally biased region" description="Low complexity" evidence="1">
    <location>
        <begin position="88"/>
        <end position="100"/>
    </location>
</feature>
<feature type="region of interest" description="Disordered" evidence="1">
    <location>
        <begin position="43"/>
        <end position="110"/>
    </location>
</feature>
<feature type="compositionally biased region" description="Polar residues" evidence="1">
    <location>
        <begin position="101"/>
        <end position="110"/>
    </location>
</feature>
<dbReference type="AlphaFoldDB" id="A0A067CKT1"/>
<dbReference type="KEGG" id="spar:SPRG_04271"/>
<reference evidence="2 3" key="1">
    <citation type="journal article" date="2013" name="PLoS Genet.">
        <title>Distinctive expansion of potential virulence genes in the genome of the oomycete fish pathogen Saprolegnia parasitica.</title>
        <authorList>
            <person name="Jiang R.H."/>
            <person name="de Bruijn I."/>
            <person name="Haas B.J."/>
            <person name="Belmonte R."/>
            <person name="Lobach L."/>
            <person name="Christie J."/>
            <person name="van den Ackerveken G."/>
            <person name="Bottin A."/>
            <person name="Bulone V."/>
            <person name="Diaz-Moreno S.M."/>
            <person name="Dumas B."/>
            <person name="Fan L."/>
            <person name="Gaulin E."/>
            <person name="Govers F."/>
            <person name="Grenville-Briggs L.J."/>
            <person name="Horner N.R."/>
            <person name="Levin J.Z."/>
            <person name="Mammella M."/>
            <person name="Meijer H.J."/>
            <person name="Morris P."/>
            <person name="Nusbaum C."/>
            <person name="Oome S."/>
            <person name="Phillips A.J."/>
            <person name="van Rooyen D."/>
            <person name="Rzeszutek E."/>
            <person name="Saraiva M."/>
            <person name="Secombes C.J."/>
            <person name="Seidl M.F."/>
            <person name="Snel B."/>
            <person name="Stassen J.H."/>
            <person name="Sykes S."/>
            <person name="Tripathy S."/>
            <person name="van den Berg H."/>
            <person name="Vega-Arreguin J.C."/>
            <person name="Wawra S."/>
            <person name="Young S.K."/>
            <person name="Zeng Q."/>
            <person name="Dieguez-Uribeondo J."/>
            <person name="Russ C."/>
            <person name="Tyler B.M."/>
            <person name="van West P."/>
        </authorList>
    </citation>
    <scope>NUCLEOTIDE SEQUENCE [LARGE SCALE GENOMIC DNA]</scope>
    <source>
        <strain evidence="2 3">CBS 223.65</strain>
    </source>
</reference>
<feature type="compositionally biased region" description="Polar residues" evidence="1">
    <location>
        <begin position="51"/>
        <end position="66"/>
    </location>
</feature>